<accession>A0A1M5GXG9</accession>
<dbReference type="SUPFAM" id="SSF53448">
    <property type="entry name" value="Nucleotide-diphospho-sugar transferases"/>
    <property type="match status" value="1"/>
</dbReference>
<organism evidence="2 3">
    <name type="scientific">Cnuella takakiae</name>
    <dbReference type="NCBI Taxonomy" id="1302690"/>
    <lineage>
        <taxon>Bacteria</taxon>
        <taxon>Pseudomonadati</taxon>
        <taxon>Bacteroidota</taxon>
        <taxon>Chitinophagia</taxon>
        <taxon>Chitinophagales</taxon>
        <taxon>Chitinophagaceae</taxon>
        <taxon>Cnuella</taxon>
    </lineage>
</organism>
<dbReference type="OrthoDB" id="9815923at2"/>
<dbReference type="EMBL" id="FQUO01000017">
    <property type="protein sequence ID" value="SHG08414.1"/>
    <property type="molecule type" value="Genomic_DNA"/>
</dbReference>
<dbReference type="Pfam" id="PF00535">
    <property type="entry name" value="Glycos_transf_2"/>
    <property type="match status" value="1"/>
</dbReference>
<evidence type="ECO:0000313" key="2">
    <source>
        <dbReference type="EMBL" id="SHG08414.1"/>
    </source>
</evidence>
<protein>
    <submittedName>
        <fullName evidence="2">Glycosyltransferase involved in cell wall bisynthesis</fullName>
    </submittedName>
</protein>
<name>A0A1M5GXG9_9BACT</name>
<evidence type="ECO:0000313" key="3">
    <source>
        <dbReference type="Proteomes" id="UP000184368"/>
    </source>
</evidence>
<dbReference type="InterPro" id="IPR001173">
    <property type="entry name" value="Glyco_trans_2-like"/>
</dbReference>
<dbReference type="STRING" id="1302690.BUE76_02290"/>
<feature type="domain" description="Glycosyltransferase 2-like" evidence="1">
    <location>
        <begin position="10"/>
        <end position="170"/>
    </location>
</feature>
<keyword evidence="3" id="KW-1185">Reference proteome</keyword>
<proteinExistence type="predicted"/>
<evidence type="ECO:0000259" key="1">
    <source>
        <dbReference type="Pfam" id="PF00535"/>
    </source>
</evidence>
<dbReference type="InterPro" id="IPR029044">
    <property type="entry name" value="Nucleotide-diphossugar_trans"/>
</dbReference>
<dbReference type="Gene3D" id="3.90.550.10">
    <property type="entry name" value="Spore Coat Polysaccharide Biosynthesis Protein SpsA, Chain A"/>
    <property type="match status" value="1"/>
</dbReference>
<dbReference type="RefSeq" id="WP_073046775.1">
    <property type="nucleotide sequence ID" value="NZ_FQUO01000017.1"/>
</dbReference>
<dbReference type="AlphaFoldDB" id="A0A1M5GXG9"/>
<gene>
    <name evidence="2" type="ORF">SAMN05444008_11799</name>
</gene>
<dbReference type="Proteomes" id="UP000184368">
    <property type="component" value="Unassembled WGS sequence"/>
</dbReference>
<dbReference type="GO" id="GO:0016740">
    <property type="term" value="F:transferase activity"/>
    <property type="evidence" value="ECO:0007669"/>
    <property type="project" value="UniProtKB-KW"/>
</dbReference>
<sequence>MVVSAFTFVRNGLTYAYPFVESIKSLLPLVDEYIVVIGDSTDGTRDAVAAIGDAKIKIIDTVWDEQLRTGGKVFAQQANIGMDHCRPDADWLFHLQADEVLHEQDLEVLRSTLVAERNNPRIDGLLFPFIHFYGDYNHYCPTRRFHNYEIRVIRNNPAIRSYKDSMGFRKYNNPGNQDGELGMKLHAKMVSATIYHYSWARPPKKLTAKRIAFGKAYNTSDDFISELNTKEADGYSYREYDYLKVFTGTHPAVMQPVIAAQDWQFTYDPRRSNMKPKEHLLKWVEELTGKRLFSYKNYRIVRG</sequence>
<keyword evidence="2" id="KW-0808">Transferase</keyword>
<reference evidence="2 3" key="1">
    <citation type="submission" date="2016-11" db="EMBL/GenBank/DDBJ databases">
        <authorList>
            <person name="Jaros S."/>
            <person name="Januszkiewicz K."/>
            <person name="Wedrychowicz H."/>
        </authorList>
    </citation>
    <scope>NUCLEOTIDE SEQUENCE [LARGE SCALE GENOMIC DNA]</scope>
    <source>
        <strain evidence="2 3">DSM 26897</strain>
    </source>
</reference>